<dbReference type="Pfam" id="PF00668">
    <property type="entry name" value="Condensation"/>
    <property type="match status" value="3"/>
</dbReference>
<dbReference type="InterPro" id="IPR009081">
    <property type="entry name" value="PP-bd_ACP"/>
</dbReference>
<protein>
    <submittedName>
        <fullName evidence="5">Amino acid adenylation domain-containing protein</fullName>
    </submittedName>
</protein>
<proteinExistence type="predicted"/>
<sequence>MTADSAAADISRGWGARPSTLQLIAHAASVAPAQTAFEGKSGAVPFAALNATVSMTAGVLAAQGIDTEAAVGAAVTGQLSLAGLAPDEIATTTSRVVEQVRAAAWALAGTNDWESLPGLFRSAAHRFADRVAVSASGRSLSYAELDARSDAVAAGLVARGVSAGDLVGIATARTVDLMSAILGVMKVGAGYLPLDLGNPVERLSFIVTDAEVSVVIGDASSADHALWDRLPDGAMVVDVEALAAESVSSTDAGRVPADSRAYVIYTSGSTGRPKGVEITHRDVVTLIDAAADDFEFSASDVWTMFHSYAFDFSVWEMWGPLLSGARLVVIDRGLARDPRAFLDVLVTEQVTVLSQTPSAFYQLIDARRGDRRELALRYVVFGGEALSFDQVRRWYDENPSDTAQLVNMYGITETTVHVSFRALDRDSIAGTEASLIGRPLTSLGIHILDERLNPVPQGVPGEIYVTGGQLASGYLKRPGLSATRFVANPFAEDGSRMYRTGDRARRVGSDIEYLGRNDAQVQLRGFRIEFGEIEAALLAAMPAAAAAAARVIEDPDRGDQLVGYLVVAPDEDVDVAAVRSAMADHVPGYMVPDTVVGVERLPLTANGKLDRKALPKPVFESGVEYVPPADDTERALVDVFTAVLGLEDISVTESVFDVGGNSLIAAQIVGRACEVLNVDLNMRDLFDAPTVRGLAARVKDAAPGLDPITPADPRPDVIPLSFSQQRMWFINQFDPTLPTYNIPILLRITGALDVDALRAAVVDLIARQDVLRTVFPAADGRPSQVILPLAQAESVLDWTVTDSSEAFESAVSAGFDVTKQTPIRVAVLRNDTDETILGVVVHHIAADGESMRPLVADLLTAYTSRIEHRAPDFAPLEVQFADYALWQHRVLGDATDPTSLVAGQLRFWTERLADLPDVIDLPTDRERPRVATNRGDQVAFDVPAEVVARVEDIARISGATPFMVAHAALAVLLSRVAVTDDVAIATPIAGRTHAVVEPLVGMFVNTLVLRTGVDPGKSFLDFLDEVRAADLDAFANGDVPFETLVETLAPVRSEAFAPLAQVMLSFDPARSAHKLDATIGGLQFTEIDPPVIPAQYDLTVGLHSLDSGGWSGMVTFATDLFDPSTAALIGRRFVRLLDALTSTPRMSVGDAPLISEDEASTVASLENGSPTIDSAPFAGLGSLADGLSRAVAAYPERDALVFGDRAVSFGEFGARVWGLARELISVGVGPDVAVGVVIPRSVELLVAVHAVVAAGGLYVPVDPEAPADRVEYMLATSGASVVLVAGGLPVPSAVAQVEGLSVLGVDASGSFDAGVGPVSDADRRAPLRADDALYTLFTSGSTGRPKGVTVSHRSVLNRLAWMDAWYPVSGSDRVLQKTPVTFDVSVWELFWPLVAGVPLVIAEPGRHGDPEYLREVIVDRSVSVVHFVPSMLSAFVDVLGDRLGGLTSLKHVFASGEALAPAVADGLLSRLPGVGLHNLYGPTEAAVDVTAYSVQAGDAVVPIGSPVPHTVTRVLDSRLARVPVGVPGELYLGGVQVARGYAARPDLTAERFVADPFGGPGERLYRTGDLVRWNASGGLEYLGRTDFQVKLRGQRLELGEVEAAVAAAPGVVHAAAVVAESGGGQQLVAYVAPADVDVDVVAGSVASVLPGYMCPSVWVRLDVMPLTSSGKVDRRALPAPVFEAVEYVAPASDAEERVAAVFATLLDVQRVSVTESFFDLGGNSLSAMRLVARVSDALGVQVGIRDVFDAPSVRELVAAVADRRPALPPVTRVESRPDRIPLSFAQQRMWFINQMEPELATYNIPAVFTLSGEIDVDLLRTATADVVARHEILRTTFPAVDGEPYQQIAAPADAAERLDWRVVASADELATDMRRGFDVAHEWPLRARVLLSGDGQATFALVAHHIAFDGQSFGPLATDLFAAYEARSRGAAPDFTPLDIQYADYALWQREVLGEPEDSDSVLGGQLAYWRDRLAGLPDVLELPADRPRPLVASHRGDVLPFDIPADIGRRVDATATRHGATRFMVLHAAFAVLLARLTGTHDIAVGTPIGGRGQSELDAMVGMFVNTLVLRTEIDSASGFDAVLDRVRADDLDAFAHAEVPFESVVDAVNPVRSEAFSPLVQVILSVDPIGADVSGAATVNGLTVAPVDITEAPAQVDLNLTVSTGSADEDWSGILTYATDLFDRGTVEEMSRWFLRLLDGMLASEQTAVGDIRLLAAEQDQALLAGAIGPAASAADETIADLVGARVADSAQTIALVAGERTMTYGEFGLRVAAVARTLIAEGVGPNTAVGVVMRRSAGTVIAVHAIMAAGGQYVPIDPDTPADRARYMVETAGIGPVLVEKGHRPVQVLDVLDGRSPIIELDSDAPLSADSTPLSASERPATLHLDDAAYTLFTSGSTGRPKGVTISHRAVANFVAWFDSLIPAGPQRLVFKTPHTFDASVLELFWPLTAGQTMVVADAEGHRDPNYLADLMAETGVTVAQFVPSLLSVFLDVVDRPDLLTGLQVLFSGGEALPPAVLRRFTERVPHARVVNLFGPTEAAVYTMSSALDEPVDVVPIGRPMPNTTAYVLDDRLHPVPDGVAGELYLGGVQSARGYAARPDLTAERFVADPFGAPGARLYRTGDLVRRRRTGDLDYLGRTDFQVKLRGQRLELGEVESAIADAAGVVHAAARVVAGPGGDQLVGYVAPATVDLDAVRASLADALAEYMRPTAWVLLEEMPLNSAGKVDRRSLPEPELEAAEYVAPATEAEEAIAGVFAGLLGVEQVSVTQSFFDLGGNSLSAMRLTSRVSDALGVEVTIRDVFDAPTVRELADAVRGRRASLPPVARPESRPDHVPLSFAQQRMWFINKFNPSSGMYNVPLVLRVGGDLDVAALRAAIDDVVARHESLRTTFPDVDGEPFQLVHDVSEIAERLDWQEAHSASDIEAAVAAGFQLGREWPVRARVWESAPGEHVVAVVMHHIASDRESFAPLVSDLVTAYSARTNGRSPAFAPLDVQYADFALWQRDVLGSPEDPDSVVGRQLAYWARQLAGVPDVLELPADRPRPTVASHRGAVVSVPLPAEVSLGVEELARRRGVTPFMVVHAALAVLLSRLSATDDIAVATPIAGRGQQALEPLIGMFVNTLVLRTTVTSRGRFADLLDQVRSVDLEAFEHADVPFESVVERLQPVRSQAFAPLAQVVLSVIDRSVDLGAGVVDAVRNDLSFTPVEPPVIPAQNDLSISVGTNRAGDGEVRVTYATDLFDEHSVVRFAGRFVRILAEVTTNPETTIGGTRLLTDLERNQILEWSRGRRSVIGSPTLVHLTSPA</sequence>
<dbReference type="Gene3D" id="3.40.50.980">
    <property type="match status" value="4"/>
</dbReference>
<evidence type="ECO:0000313" key="5">
    <source>
        <dbReference type="EMBL" id="MBM7277029.1"/>
    </source>
</evidence>
<dbReference type="FunFam" id="1.10.1200.10:FF:000016">
    <property type="entry name" value="Non-ribosomal peptide synthase"/>
    <property type="match status" value="1"/>
</dbReference>
<dbReference type="GO" id="GO:0072330">
    <property type="term" value="P:monocarboxylic acid biosynthetic process"/>
    <property type="evidence" value="ECO:0007669"/>
    <property type="project" value="UniProtKB-ARBA"/>
</dbReference>
<dbReference type="InterPro" id="IPR020845">
    <property type="entry name" value="AMP-binding_CS"/>
</dbReference>
<dbReference type="PANTHER" id="PTHR45527">
    <property type="entry name" value="NONRIBOSOMAL PEPTIDE SYNTHETASE"/>
    <property type="match status" value="1"/>
</dbReference>
<dbReference type="NCBIfam" id="NF003417">
    <property type="entry name" value="PRK04813.1"/>
    <property type="match status" value="3"/>
</dbReference>
<dbReference type="InterPro" id="IPR036736">
    <property type="entry name" value="ACP-like_sf"/>
</dbReference>
<dbReference type="FunFam" id="2.30.38.10:FF:000001">
    <property type="entry name" value="Non-ribosomal peptide synthetase PvdI"/>
    <property type="match status" value="2"/>
</dbReference>
<evidence type="ECO:0000256" key="3">
    <source>
        <dbReference type="ARBA" id="ARBA00022553"/>
    </source>
</evidence>
<accession>A0AAW4G1B1</accession>
<dbReference type="InterPro" id="IPR045851">
    <property type="entry name" value="AMP-bd_C_sf"/>
</dbReference>
<dbReference type="Gene3D" id="3.30.559.10">
    <property type="entry name" value="Chloramphenicol acetyltransferase-like domain"/>
    <property type="match status" value="3"/>
</dbReference>
<evidence type="ECO:0000256" key="2">
    <source>
        <dbReference type="ARBA" id="ARBA00022450"/>
    </source>
</evidence>
<dbReference type="Pfam" id="PF13193">
    <property type="entry name" value="AMP-binding_C"/>
    <property type="match status" value="2"/>
</dbReference>
<dbReference type="FunFam" id="3.40.50.980:FF:000002">
    <property type="entry name" value="Enterobactin synthetase component F"/>
    <property type="match status" value="2"/>
</dbReference>
<dbReference type="Gene3D" id="3.40.50.12780">
    <property type="entry name" value="N-terminal domain of ligase-like"/>
    <property type="match status" value="1"/>
</dbReference>
<dbReference type="GO" id="GO:0009366">
    <property type="term" value="C:enterobactin synthetase complex"/>
    <property type="evidence" value="ECO:0007669"/>
    <property type="project" value="TreeGrafter"/>
</dbReference>
<dbReference type="SUPFAM" id="SSF47336">
    <property type="entry name" value="ACP-like"/>
    <property type="match status" value="3"/>
</dbReference>
<dbReference type="Gene3D" id="2.30.38.10">
    <property type="entry name" value="Luciferase, Domain 3"/>
    <property type="match status" value="2"/>
</dbReference>
<evidence type="ECO:0000313" key="6">
    <source>
        <dbReference type="Proteomes" id="UP001195196"/>
    </source>
</evidence>
<dbReference type="FunFam" id="3.40.50.12780:FF:000012">
    <property type="entry name" value="Non-ribosomal peptide synthetase"/>
    <property type="match status" value="3"/>
</dbReference>
<feature type="domain" description="Carrier" evidence="4">
    <location>
        <begin position="1689"/>
        <end position="1764"/>
    </location>
</feature>
<dbReference type="EMBL" id="JAFFGU010000001">
    <property type="protein sequence ID" value="MBM7277029.1"/>
    <property type="molecule type" value="Genomic_DNA"/>
</dbReference>
<keyword evidence="2" id="KW-0596">Phosphopantetheine</keyword>
<dbReference type="GO" id="GO:0031177">
    <property type="term" value="F:phosphopantetheine binding"/>
    <property type="evidence" value="ECO:0007669"/>
    <property type="project" value="InterPro"/>
</dbReference>
<keyword evidence="3" id="KW-0597">Phosphoprotein</keyword>
<evidence type="ECO:0000256" key="1">
    <source>
        <dbReference type="ARBA" id="ARBA00001957"/>
    </source>
</evidence>
<dbReference type="CDD" id="cd17643">
    <property type="entry name" value="A_NRPS_Cytc1-like"/>
    <property type="match status" value="1"/>
</dbReference>
<dbReference type="SUPFAM" id="SSF56801">
    <property type="entry name" value="Acetyl-CoA synthetase-like"/>
    <property type="match status" value="3"/>
</dbReference>
<feature type="domain" description="Carrier" evidence="4">
    <location>
        <begin position="2746"/>
        <end position="2821"/>
    </location>
</feature>
<dbReference type="NCBIfam" id="TIGR01733">
    <property type="entry name" value="AA-adenyl-dom"/>
    <property type="match status" value="3"/>
</dbReference>
<dbReference type="PANTHER" id="PTHR45527:SF1">
    <property type="entry name" value="FATTY ACID SYNTHASE"/>
    <property type="match status" value="1"/>
</dbReference>
<name>A0AAW4G1B1_GORRU</name>
<dbReference type="GO" id="GO:0005829">
    <property type="term" value="C:cytosol"/>
    <property type="evidence" value="ECO:0007669"/>
    <property type="project" value="TreeGrafter"/>
</dbReference>
<dbReference type="InterPro" id="IPR010071">
    <property type="entry name" value="AA_adenyl_dom"/>
</dbReference>
<dbReference type="InterPro" id="IPR000873">
    <property type="entry name" value="AMP-dep_synth/lig_dom"/>
</dbReference>
<dbReference type="Gene3D" id="1.10.1200.10">
    <property type="entry name" value="ACP-like"/>
    <property type="match status" value="3"/>
</dbReference>
<comment type="caution">
    <text evidence="5">The sequence shown here is derived from an EMBL/GenBank/DDBJ whole genome shotgun (WGS) entry which is preliminary data.</text>
</comment>
<dbReference type="Proteomes" id="UP001195196">
    <property type="component" value="Unassembled WGS sequence"/>
</dbReference>
<dbReference type="InterPro" id="IPR023213">
    <property type="entry name" value="CAT-like_dom_sf"/>
</dbReference>
<dbReference type="Pfam" id="PF00550">
    <property type="entry name" value="PP-binding"/>
    <property type="match status" value="3"/>
</dbReference>
<dbReference type="PROSITE" id="PS50075">
    <property type="entry name" value="CARRIER"/>
    <property type="match status" value="3"/>
</dbReference>
<dbReference type="GO" id="GO:0047527">
    <property type="term" value="F:2,3-dihydroxybenzoate-serine ligase activity"/>
    <property type="evidence" value="ECO:0007669"/>
    <property type="project" value="TreeGrafter"/>
</dbReference>
<dbReference type="CDD" id="cd19540">
    <property type="entry name" value="LCL_NRPS-like"/>
    <property type="match status" value="3"/>
</dbReference>
<dbReference type="InterPro" id="IPR020806">
    <property type="entry name" value="PKS_PP-bd"/>
</dbReference>
<organism evidence="5 6">
    <name type="scientific">Gordonia rubripertincta</name>
    <name type="common">Rhodococcus corallinus</name>
    <dbReference type="NCBI Taxonomy" id="36822"/>
    <lineage>
        <taxon>Bacteria</taxon>
        <taxon>Bacillati</taxon>
        <taxon>Actinomycetota</taxon>
        <taxon>Actinomycetes</taxon>
        <taxon>Mycobacteriales</taxon>
        <taxon>Gordoniaceae</taxon>
        <taxon>Gordonia</taxon>
    </lineage>
</organism>
<dbReference type="CDD" id="cd05930">
    <property type="entry name" value="A_NRPS"/>
    <property type="match status" value="1"/>
</dbReference>
<dbReference type="GO" id="GO:0043041">
    <property type="term" value="P:amino acid activation for nonribosomal peptide biosynthetic process"/>
    <property type="evidence" value="ECO:0007669"/>
    <property type="project" value="TreeGrafter"/>
</dbReference>
<comment type="cofactor">
    <cofactor evidence="1">
        <name>pantetheine 4'-phosphate</name>
        <dbReference type="ChEBI" id="CHEBI:47942"/>
    </cofactor>
</comment>
<dbReference type="PROSITE" id="PS00455">
    <property type="entry name" value="AMP_BINDING"/>
    <property type="match status" value="1"/>
</dbReference>
<reference evidence="5" key="1">
    <citation type="submission" date="2021-02" db="EMBL/GenBank/DDBJ databases">
        <title>Taxonomy, biology and ecology of Rhodococcus bacteria occurring in California pistachio and other woody hosts as revealed by genome sequence analyses.</title>
        <authorList>
            <person name="Riely B."/>
            <person name="Gai Y."/>
        </authorList>
    </citation>
    <scope>NUCLEOTIDE SEQUENCE</scope>
    <source>
        <strain evidence="5">BP-295</strain>
    </source>
</reference>
<dbReference type="Pfam" id="PF00501">
    <property type="entry name" value="AMP-binding"/>
    <property type="match status" value="3"/>
</dbReference>
<gene>
    <name evidence="5" type="ORF">JTZ10_04585</name>
</gene>
<dbReference type="Gene3D" id="3.30.300.30">
    <property type="match status" value="3"/>
</dbReference>
<dbReference type="InterPro" id="IPR001242">
    <property type="entry name" value="Condensation_dom"/>
</dbReference>
<dbReference type="SMART" id="SM00823">
    <property type="entry name" value="PKS_PP"/>
    <property type="match status" value="3"/>
</dbReference>
<dbReference type="RefSeq" id="WP_204717480.1">
    <property type="nucleotide sequence ID" value="NZ_JAFFGU010000001.1"/>
</dbReference>
<dbReference type="SUPFAM" id="SSF52777">
    <property type="entry name" value="CoA-dependent acyltransferases"/>
    <property type="match status" value="6"/>
</dbReference>
<dbReference type="Gene3D" id="3.30.559.30">
    <property type="entry name" value="Nonribosomal peptide synthetase, condensation domain"/>
    <property type="match status" value="3"/>
</dbReference>
<dbReference type="GO" id="GO:0009239">
    <property type="term" value="P:enterobactin biosynthetic process"/>
    <property type="evidence" value="ECO:0007669"/>
    <property type="project" value="TreeGrafter"/>
</dbReference>
<dbReference type="GO" id="GO:0008610">
    <property type="term" value="P:lipid biosynthetic process"/>
    <property type="evidence" value="ECO:0007669"/>
    <property type="project" value="UniProtKB-ARBA"/>
</dbReference>
<dbReference type="InterPro" id="IPR006162">
    <property type="entry name" value="Ppantetheine_attach_site"/>
</dbReference>
<dbReference type="InterPro" id="IPR025110">
    <property type="entry name" value="AMP-bd_C"/>
</dbReference>
<dbReference type="FunFam" id="1.10.1200.10:FF:000005">
    <property type="entry name" value="Nonribosomal peptide synthetase 1"/>
    <property type="match status" value="1"/>
</dbReference>
<feature type="domain" description="Carrier" evidence="4">
    <location>
        <begin position="627"/>
        <end position="702"/>
    </location>
</feature>
<dbReference type="InterPro" id="IPR042099">
    <property type="entry name" value="ANL_N_sf"/>
</dbReference>
<evidence type="ECO:0000259" key="4">
    <source>
        <dbReference type="PROSITE" id="PS50075"/>
    </source>
</evidence>
<dbReference type="PROSITE" id="PS00012">
    <property type="entry name" value="PHOSPHOPANTETHEINE"/>
    <property type="match status" value="3"/>
</dbReference>